<dbReference type="STRING" id="29172.A0A0D8Y6V3"/>
<reference evidence="5" key="2">
    <citation type="journal article" date="2016" name="Sci. Rep.">
        <title>Dictyocaulus viviparus genome, variome and transcriptome elucidate lungworm biology and support future intervention.</title>
        <authorList>
            <person name="McNulty S.N."/>
            <person name="Strube C."/>
            <person name="Rosa B.A."/>
            <person name="Martin J.C."/>
            <person name="Tyagi R."/>
            <person name="Choi Y.J."/>
            <person name="Wang Q."/>
            <person name="Hallsworth Pepin K."/>
            <person name="Zhang X."/>
            <person name="Ozersky P."/>
            <person name="Wilson R.K."/>
            <person name="Sternberg P.W."/>
            <person name="Gasser R.B."/>
            <person name="Mitreva M."/>
        </authorList>
    </citation>
    <scope>NUCLEOTIDE SEQUENCE [LARGE SCALE GENOMIC DNA]</scope>
    <source>
        <strain evidence="5">HannoverDv2000</strain>
    </source>
</reference>
<dbReference type="PROSITE" id="PS51808">
    <property type="entry name" value="CHCH"/>
    <property type="match status" value="1"/>
</dbReference>
<organism evidence="4 5">
    <name type="scientific">Dictyocaulus viviparus</name>
    <name type="common">Bovine lungworm</name>
    <dbReference type="NCBI Taxonomy" id="29172"/>
    <lineage>
        <taxon>Eukaryota</taxon>
        <taxon>Metazoa</taxon>
        <taxon>Ecdysozoa</taxon>
        <taxon>Nematoda</taxon>
        <taxon>Chromadorea</taxon>
        <taxon>Rhabditida</taxon>
        <taxon>Rhabditina</taxon>
        <taxon>Rhabditomorpha</taxon>
        <taxon>Strongyloidea</taxon>
        <taxon>Metastrongylidae</taxon>
        <taxon>Dictyocaulus</taxon>
    </lineage>
</organism>
<keyword evidence="3" id="KW-0472">Membrane</keyword>
<proteinExistence type="inferred from homology"/>
<evidence type="ECO:0000256" key="3">
    <source>
        <dbReference type="SAM" id="Phobius"/>
    </source>
</evidence>
<reference evidence="4 5" key="1">
    <citation type="submission" date="2013-11" db="EMBL/GenBank/DDBJ databases">
        <title>Draft genome of the bovine lungworm Dictyocaulus viviparus.</title>
        <authorList>
            <person name="Mitreva M."/>
        </authorList>
    </citation>
    <scope>NUCLEOTIDE SEQUENCE [LARGE SCALE GENOMIC DNA]</scope>
    <source>
        <strain evidence="4 5">HannoverDv2000</strain>
    </source>
</reference>
<dbReference type="EMBL" id="KN716164">
    <property type="protein sequence ID" value="KJH52460.1"/>
    <property type="molecule type" value="Genomic_DNA"/>
</dbReference>
<dbReference type="OrthoDB" id="532630at2759"/>
<evidence type="ECO:0000256" key="2">
    <source>
        <dbReference type="ARBA" id="ARBA00023157"/>
    </source>
</evidence>
<protein>
    <recommendedName>
        <fullName evidence="6">Tetraspanin family protein</fullName>
    </recommendedName>
</protein>
<evidence type="ECO:0000313" key="4">
    <source>
        <dbReference type="EMBL" id="KJH52460.1"/>
    </source>
</evidence>
<keyword evidence="2" id="KW-1015">Disulfide bond</keyword>
<feature type="transmembrane region" description="Helical" evidence="3">
    <location>
        <begin position="104"/>
        <end position="125"/>
    </location>
</feature>
<gene>
    <name evidence="4" type="ORF">DICVIV_01305</name>
</gene>
<comment type="similarity">
    <text evidence="1">Belongs to the CMC family.</text>
</comment>
<keyword evidence="5" id="KW-1185">Reference proteome</keyword>
<dbReference type="Pfam" id="PF08583">
    <property type="entry name" value="Cmc1"/>
    <property type="match status" value="1"/>
</dbReference>
<name>A0A0D8Y6V3_DICVI</name>
<evidence type="ECO:0000256" key="1">
    <source>
        <dbReference type="ARBA" id="ARBA00007347"/>
    </source>
</evidence>
<feature type="transmembrane region" description="Helical" evidence="3">
    <location>
        <begin position="12"/>
        <end position="31"/>
    </location>
</feature>
<dbReference type="InterPro" id="IPR013892">
    <property type="entry name" value="Cyt_c_biogenesis_Cmc1-like"/>
</dbReference>
<evidence type="ECO:0008006" key="6">
    <source>
        <dbReference type="Google" id="ProtNLM"/>
    </source>
</evidence>
<keyword evidence="3" id="KW-1133">Transmembrane helix</keyword>
<dbReference type="AlphaFoldDB" id="A0A0D8Y6V3"/>
<sequence>MQLVHQQRIPGGVIATGVILIMVAFLGFYGTKNHNQAALFFLIVSGWLRSDEAIKWDAQKAFGCCGLEIVNEQNTTCKKLPCHDECKPCLPVIVDVTSRNLSRVGLLGLLFSFSEIAGVWLAYRFRNIRDPEPRMLPDLSPHLHTRECNVLIELLKKCYQEKTIGRYFGKCSYWDEAVWQCTKKERILRRNSNPRYKKPSVELRSLPESHWTPALKKLKEEGRLSANDTELE</sequence>
<evidence type="ECO:0000313" key="5">
    <source>
        <dbReference type="Proteomes" id="UP000053766"/>
    </source>
</evidence>
<dbReference type="Proteomes" id="UP000053766">
    <property type="component" value="Unassembled WGS sequence"/>
</dbReference>
<keyword evidence="3" id="KW-0812">Transmembrane</keyword>
<accession>A0A0D8Y6V3</accession>